<feature type="coiled-coil region" evidence="6">
    <location>
        <begin position="444"/>
        <end position="496"/>
    </location>
</feature>
<dbReference type="PROSITE" id="PS50002">
    <property type="entry name" value="SH3"/>
    <property type="match status" value="3"/>
</dbReference>
<dbReference type="SMART" id="SM00326">
    <property type="entry name" value="SH3"/>
    <property type="match status" value="3"/>
</dbReference>
<reference evidence="9 10" key="1">
    <citation type="submission" date="2024-09" db="EMBL/GenBank/DDBJ databases">
        <title>A chromosome-level genome assembly of Gray's grenadier anchovy, Coilia grayii.</title>
        <authorList>
            <person name="Fu Z."/>
        </authorList>
    </citation>
    <scope>NUCLEOTIDE SEQUENCE [LARGE SCALE GENOMIC DNA]</scope>
    <source>
        <strain evidence="9">G4</strain>
        <tissue evidence="9">Muscle</tissue>
    </source>
</reference>
<evidence type="ECO:0000259" key="8">
    <source>
        <dbReference type="PROSITE" id="PS50002"/>
    </source>
</evidence>
<protein>
    <recommendedName>
        <fullName evidence="4">Osteoclast-stimulating factor 1</fullName>
    </recommendedName>
</protein>
<dbReference type="Proteomes" id="UP001591681">
    <property type="component" value="Unassembled WGS sequence"/>
</dbReference>
<dbReference type="PRINTS" id="PR01887">
    <property type="entry name" value="SPECTRNALPHA"/>
</dbReference>
<evidence type="ECO:0000256" key="6">
    <source>
        <dbReference type="SAM" id="Coils"/>
    </source>
</evidence>
<evidence type="ECO:0000313" key="10">
    <source>
        <dbReference type="Proteomes" id="UP001591681"/>
    </source>
</evidence>
<evidence type="ECO:0000256" key="5">
    <source>
        <dbReference type="PROSITE-ProRule" id="PRU00192"/>
    </source>
</evidence>
<feature type="domain" description="SH3" evidence="8">
    <location>
        <begin position="1"/>
        <end position="58"/>
    </location>
</feature>
<dbReference type="Pfam" id="PF07653">
    <property type="entry name" value="SH3_2"/>
    <property type="match status" value="1"/>
</dbReference>
<dbReference type="InterPro" id="IPR050384">
    <property type="entry name" value="Endophilin_SH3RF"/>
</dbReference>
<feature type="domain" description="SH3" evidence="8">
    <location>
        <begin position="177"/>
        <end position="238"/>
    </location>
</feature>
<dbReference type="AlphaFoldDB" id="A0ABD1JCL7"/>
<keyword evidence="10" id="KW-1185">Reference proteome</keyword>
<dbReference type="CDD" id="cd12142">
    <property type="entry name" value="SH3_D21-like"/>
    <property type="match status" value="1"/>
</dbReference>
<feature type="compositionally biased region" description="Basic and acidic residues" evidence="7">
    <location>
        <begin position="261"/>
        <end position="288"/>
    </location>
</feature>
<feature type="compositionally biased region" description="Polar residues" evidence="7">
    <location>
        <begin position="243"/>
        <end position="256"/>
    </location>
</feature>
<dbReference type="Gene3D" id="2.30.30.40">
    <property type="entry name" value="SH3 Domains"/>
    <property type="match status" value="3"/>
</dbReference>
<dbReference type="CDD" id="cd11874">
    <property type="entry name" value="SH3_CD2AP-like_2"/>
    <property type="match status" value="1"/>
</dbReference>
<organism evidence="9 10">
    <name type="scientific">Coilia grayii</name>
    <name type="common">Gray's grenadier anchovy</name>
    <dbReference type="NCBI Taxonomy" id="363190"/>
    <lineage>
        <taxon>Eukaryota</taxon>
        <taxon>Metazoa</taxon>
        <taxon>Chordata</taxon>
        <taxon>Craniata</taxon>
        <taxon>Vertebrata</taxon>
        <taxon>Euteleostomi</taxon>
        <taxon>Actinopterygii</taxon>
        <taxon>Neopterygii</taxon>
        <taxon>Teleostei</taxon>
        <taxon>Clupei</taxon>
        <taxon>Clupeiformes</taxon>
        <taxon>Clupeoidei</taxon>
        <taxon>Engraulidae</taxon>
        <taxon>Coilinae</taxon>
        <taxon>Coilia</taxon>
    </lineage>
</organism>
<dbReference type="FunFam" id="2.30.30.40:FF:000072">
    <property type="entry name" value="Unconventional Myosin IB"/>
    <property type="match status" value="1"/>
</dbReference>
<dbReference type="PRINTS" id="PR00452">
    <property type="entry name" value="SH3DOMAIN"/>
</dbReference>
<feature type="domain" description="SH3" evidence="8">
    <location>
        <begin position="79"/>
        <end position="138"/>
    </location>
</feature>
<evidence type="ECO:0000256" key="4">
    <source>
        <dbReference type="ARBA" id="ARBA00040640"/>
    </source>
</evidence>
<comment type="function">
    <text evidence="3">Induces bone resorption, acting probably through a signaling cascade which results in the secretion of factor(s) enhancing osteoclast formation and activity.</text>
</comment>
<evidence type="ECO:0000256" key="1">
    <source>
        <dbReference type="ARBA" id="ARBA00022443"/>
    </source>
</evidence>
<gene>
    <name evidence="9" type="ORF">ACEWY4_020444</name>
</gene>
<dbReference type="PANTHER" id="PTHR14167:SF6">
    <property type="entry name" value="SH3 DOMAIN-CONTAINING KINASE-BINDING PROTEIN 1"/>
    <property type="match status" value="1"/>
</dbReference>
<dbReference type="InterPro" id="IPR001452">
    <property type="entry name" value="SH3_domain"/>
</dbReference>
<proteinExistence type="predicted"/>
<name>A0ABD1JCL7_9TELE</name>
<sequence>MEVLVLIDFEGSMADEMTVRAGDVVKNVTKAREEGWLEGQLGGKRGIFPANFVKEVPVYLIGDNNREPRSIRKSKMVKAPTRRCEVTFAYAPLHEDEMELVVGETIEVLREIEDGWWMGKKNGKVGAFPSNFVKEIFVAPKDAKMADGKARPKLSNAVFNNKETQHLRTSVRKKSFREKERCQVMFDYVAVAEDELGMKKGDIVTIISKETEDEGWWEGELNGRRGHFPDNFVMVIPADAVQAGNTSKPPTRQPTGSVKPAMDKPTHDSSPKTESKDDTKDMRSDLPTKIKLPGISGLPGRRAPPPPVKEKPNFTPKINGEQPSASPHGSEQEKDAGMTEFDGVDVSSEKLSHPTANRAKPPQRRPPSALAIHAVVDQEDGEESQEPEKKPPSPPPKVTENRLPSPAKTEHPPKRPVSPPHPLVLPKVLPDLKPAVAQEKSMSLEDLQADMHDLKMTLDLLRTRYEHDLKELRDELTEERNRRLKLEEEVQALKSRH</sequence>
<evidence type="ECO:0000256" key="7">
    <source>
        <dbReference type="SAM" id="MobiDB-lite"/>
    </source>
</evidence>
<dbReference type="SUPFAM" id="SSF50044">
    <property type="entry name" value="SH3-domain"/>
    <property type="match status" value="3"/>
</dbReference>
<keyword evidence="6" id="KW-0175">Coiled coil</keyword>
<feature type="region of interest" description="Disordered" evidence="7">
    <location>
        <begin position="242"/>
        <end position="426"/>
    </location>
</feature>
<comment type="caution">
    <text evidence="9">The sequence shown here is derived from an EMBL/GenBank/DDBJ whole genome shotgun (WGS) entry which is preliminary data.</text>
</comment>
<dbReference type="PANTHER" id="PTHR14167">
    <property type="entry name" value="SH3 DOMAIN-CONTAINING"/>
    <property type="match status" value="1"/>
</dbReference>
<accession>A0ABD1JCL7</accession>
<evidence type="ECO:0000313" key="9">
    <source>
        <dbReference type="EMBL" id="KAL2084926.1"/>
    </source>
</evidence>
<dbReference type="Pfam" id="PF14604">
    <property type="entry name" value="SH3_9"/>
    <property type="match status" value="2"/>
</dbReference>
<dbReference type="InterPro" id="IPR036028">
    <property type="entry name" value="SH3-like_dom_sf"/>
</dbReference>
<evidence type="ECO:0000256" key="2">
    <source>
        <dbReference type="ARBA" id="ARBA00023043"/>
    </source>
</evidence>
<dbReference type="InterPro" id="IPR035468">
    <property type="entry name" value="SH3D21_SH3"/>
</dbReference>
<keyword evidence="1 5" id="KW-0728">SH3 domain</keyword>
<evidence type="ECO:0000256" key="3">
    <source>
        <dbReference type="ARBA" id="ARBA00037432"/>
    </source>
</evidence>
<keyword evidence="2" id="KW-0040">ANK repeat</keyword>
<dbReference type="EMBL" id="JBHFQA010000017">
    <property type="protein sequence ID" value="KAL2084926.1"/>
    <property type="molecule type" value="Genomic_DNA"/>
</dbReference>